<name>L8WI34_THACA</name>
<organism evidence="1 2">
    <name type="scientific">Thanatephorus cucumeris (strain AG1-IA)</name>
    <name type="common">Rice sheath blight fungus</name>
    <name type="synonym">Rhizoctonia solani</name>
    <dbReference type="NCBI Taxonomy" id="983506"/>
    <lineage>
        <taxon>Eukaryota</taxon>
        <taxon>Fungi</taxon>
        <taxon>Dikarya</taxon>
        <taxon>Basidiomycota</taxon>
        <taxon>Agaricomycotina</taxon>
        <taxon>Agaricomycetes</taxon>
        <taxon>Cantharellales</taxon>
        <taxon>Ceratobasidiaceae</taxon>
        <taxon>Rhizoctonia</taxon>
        <taxon>Rhizoctonia solani AG-1</taxon>
    </lineage>
</organism>
<sequence length="119" mass="13273">MNARVWAELTHIEYDSCHDGRRCLVCQVAWVRVYLVEKPEREQVGRVTSAIRSSAAMELCGYMRRVVELVTSRDLTDAAPSSNLKACIQDSRGSQLPRVIVGFFTGCKWKLALSLPSAG</sequence>
<reference evidence="1 2" key="1">
    <citation type="journal article" date="2013" name="Nat. Commun.">
        <title>The evolution and pathogenic mechanisms of the rice sheath blight pathogen.</title>
        <authorList>
            <person name="Zheng A."/>
            <person name="Lin R."/>
            <person name="Xu L."/>
            <person name="Qin P."/>
            <person name="Tang C."/>
            <person name="Ai P."/>
            <person name="Zhang D."/>
            <person name="Liu Y."/>
            <person name="Sun Z."/>
            <person name="Feng H."/>
            <person name="Wang Y."/>
            <person name="Chen Y."/>
            <person name="Liang X."/>
            <person name="Fu R."/>
            <person name="Li Q."/>
            <person name="Zhang J."/>
            <person name="Yu X."/>
            <person name="Xie Z."/>
            <person name="Ding L."/>
            <person name="Guan P."/>
            <person name="Tang J."/>
            <person name="Liang Y."/>
            <person name="Wang S."/>
            <person name="Deng Q."/>
            <person name="Li S."/>
            <person name="Zhu J."/>
            <person name="Wang L."/>
            <person name="Liu H."/>
            <person name="Li P."/>
        </authorList>
    </citation>
    <scope>NUCLEOTIDE SEQUENCE [LARGE SCALE GENOMIC DNA]</scope>
    <source>
        <strain evidence="2">AG-1 IA</strain>
    </source>
</reference>
<evidence type="ECO:0000313" key="1">
    <source>
        <dbReference type="EMBL" id="ELU36458.1"/>
    </source>
</evidence>
<evidence type="ECO:0000313" key="2">
    <source>
        <dbReference type="Proteomes" id="UP000011668"/>
    </source>
</evidence>
<comment type="caution">
    <text evidence="1">The sequence shown here is derived from an EMBL/GenBank/DDBJ whole genome shotgun (WGS) entry which is preliminary data.</text>
</comment>
<dbReference type="EMBL" id="AFRT01003383">
    <property type="protein sequence ID" value="ELU36458.1"/>
    <property type="molecule type" value="Genomic_DNA"/>
</dbReference>
<accession>L8WI34</accession>
<keyword evidence="2" id="KW-1185">Reference proteome</keyword>
<dbReference type="AlphaFoldDB" id="L8WI34"/>
<gene>
    <name evidence="1" type="ORF">AG1IA_09514</name>
</gene>
<proteinExistence type="predicted"/>
<protein>
    <submittedName>
        <fullName evidence="1">Uncharacterized protein</fullName>
    </submittedName>
</protein>
<dbReference type="HOGENOM" id="CLU_2063057_0_0_1"/>
<dbReference type="Proteomes" id="UP000011668">
    <property type="component" value="Unassembled WGS sequence"/>
</dbReference>